<feature type="transmembrane region" description="Helical" evidence="2">
    <location>
        <begin position="71"/>
        <end position="91"/>
    </location>
</feature>
<comment type="caution">
    <text evidence="3">The sequence shown here is derived from an EMBL/GenBank/DDBJ whole genome shotgun (WGS) entry which is preliminary data.</text>
</comment>
<evidence type="ECO:0000256" key="2">
    <source>
        <dbReference type="SAM" id="Phobius"/>
    </source>
</evidence>
<reference evidence="3 4" key="1">
    <citation type="submission" date="2020-04" db="EMBL/GenBank/DDBJ databases">
        <title>Chryseobacterium sp. RP-3-3 sp. nov., isolated from Jeju soil.</title>
        <authorList>
            <person name="Dahal R.H."/>
        </authorList>
    </citation>
    <scope>NUCLEOTIDE SEQUENCE [LARGE SCALE GENOMIC DNA]</scope>
    <source>
        <strain evidence="3 4">RP-3-3</strain>
    </source>
</reference>
<accession>A0A7Y0ANI9</accession>
<evidence type="ECO:0000313" key="4">
    <source>
        <dbReference type="Proteomes" id="UP000544054"/>
    </source>
</evidence>
<keyword evidence="2" id="KW-0472">Membrane</keyword>
<evidence type="ECO:0000256" key="1">
    <source>
        <dbReference type="SAM" id="Coils"/>
    </source>
</evidence>
<feature type="transmembrane region" description="Helical" evidence="2">
    <location>
        <begin position="14"/>
        <end position="34"/>
    </location>
</feature>
<name>A0A7Y0ANI9_9FLAO</name>
<dbReference type="EMBL" id="JABBGI010000014">
    <property type="protein sequence ID" value="NML70608.1"/>
    <property type="molecule type" value="Genomic_DNA"/>
</dbReference>
<dbReference type="AlphaFoldDB" id="A0A7Y0ANI9"/>
<feature type="transmembrane region" description="Helical" evidence="2">
    <location>
        <begin position="40"/>
        <end position="59"/>
    </location>
</feature>
<keyword evidence="4" id="KW-1185">Reference proteome</keyword>
<dbReference type="Proteomes" id="UP000544054">
    <property type="component" value="Unassembled WGS sequence"/>
</dbReference>
<sequence>MNQNLNSPLSTKRIVLNIFKWIFGLFFSFIGLVVFFNASYVGGFLIIIAGFLLIPPISNKLKEKVNIWREFVIRLIFTMVILFLGVLISSIKGMKSESLENKKAIQKYVKANKNKPMFKNLQLLQEWENTFDLGNTDQKILNYSEKNSVQYQPLDTLNDGSITYRLFLNNNKYESFSTKQYLKPIKNFGQLKNYFIVFTVTKKNEVVKTVAMFENDKNNVQEISDMNFDLSQYAELNLIKVRREKKEKGLAEIQKKEEEEKYLQELQEKKMNWKKNCISGWDGSCTKLVRTIKPNLLDPKSFEHIDTSFKMMNDYVTVIMQYRAKNAFGAYNIGIVTAKVSYDCEVLEISE</sequence>
<gene>
    <name evidence="3" type="ORF">HHL23_12440</name>
</gene>
<dbReference type="RefSeq" id="WP_169235128.1">
    <property type="nucleotide sequence ID" value="NZ_JABBGI010000014.1"/>
</dbReference>
<keyword evidence="2" id="KW-1133">Transmembrane helix</keyword>
<keyword evidence="1" id="KW-0175">Coiled coil</keyword>
<keyword evidence="2" id="KW-0812">Transmembrane</keyword>
<feature type="coiled-coil region" evidence="1">
    <location>
        <begin position="241"/>
        <end position="276"/>
    </location>
</feature>
<proteinExistence type="predicted"/>
<protein>
    <submittedName>
        <fullName evidence="3">Uncharacterized protein</fullName>
    </submittedName>
</protein>
<evidence type="ECO:0000313" key="3">
    <source>
        <dbReference type="EMBL" id="NML70608.1"/>
    </source>
</evidence>
<organism evidence="3 4">
    <name type="scientific">Chryseobacterium antibioticum</name>
    <dbReference type="NCBI Taxonomy" id="2728847"/>
    <lineage>
        <taxon>Bacteria</taxon>
        <taxon>Pseudomonadati</taxon>
        <taxon>Bacteroidota</taxon>
        <taxon>Flavobacteriia</taxon>
        <taxon>Flavobacteriales</taxon>
        <taxon>Weeksellaceae</taxon>
        <taxon>Chryseobacterium group</taxon>
        <taxon>Chryseobacterium</taxon>
    </lineage>
</organism>